<dbReference type="SMART" id="SM00710">
    <property type="entry name" value="PbH1"/>
    <property type="match status" value="4"/>
</dbReference>
<organism evidence="5 6">
    <name type="scientific">Aurantiacibacter gangjinensis</name>
    <dbReference type="NCBI Taxonomy" id="502682"/>
    <lineage>
        <taxon>Bacteria</taxon>
        <taxon>Pseudomonadati</taxon>
        <taxon>Pseudomonadota</taxon>
        <taxon>Alphaproteobacteria</taxon>
        <taxon>Sphingomonadales</taxon>
        <taxon>Erythrobacteraceae</taxon>
        <taxon>Aurantiacibacter</taxon>
    </lineage>
</organism>
<dbReference type="Gene3D" id="2.160.20.10">
    <property type="entry name" value="Single-stranded right-handed beta-helix, Pectin lyase-like"/>
    <property type="match status" value="1"/>
</dbReference>
<dbReference type="InterPro" id="IPR000743">
    <property type="entry name" value="Glyco_hydro_28"/>
</dbReference>
<dbReference type="InterPro" id="IPR012334">
    <property type="entry name" value="Pectin_lyas_fold"/>
</dbReference>
<keyword evidence="2 4" id="KW-0378">Hydrolase</keyword>
<dbReference type="SUPFAM" id="SSF51126">
    <property type="entry name" value="Pectin lyase-like"/>
    <property type="match status" value="1"/>
</dbReference>
<comment type="similarity">
    <text evidence="1 4">Belongs to the glycosyl hydrolase 28 family.</text>
</comment>
<evidence type="ECO:0000313" key="6">
    <source>
        <dbReference type="Proteomes" id="UP000053070"/>
    </source>
</evidence>
<evidence type="ECO:0000256" key="4">
    <source>
        <dbReference type="RuleBase" id="RU361169"/>
    </source>
</evidence>
<protein>
    <recommendedName>
        <fullName evidence="7">Polygalacturonase</fullName>
    </recommendedName>
</protein>
<dbReference type="PANTHER" id="PTHR31339">
    <property type="entry name" value="PECTIN LYASE-RELATED"/>
    <property type="match status" value="1"/>
</dbReference>
<dbReference type="Proteomes" id="UP000053070">
    <property type="component" value="Unassembled WGS sequence"/>
</dbReference>
<evidence type="ECO:0000256" key="2">
    <source>
        <dbReference type="ARBA" id="ARBA00022801"/>
    </source>
</evidence>
<dbReference type="EMBL" id="LBHC01000001">
    <property type="protein sequence ID" value="KLE33707.1"/>
    <property type="molecule type" value="Genomic_DNA"/>
</dbReference>
<dbReference type="AlphaFoldDB" id="A0A0G9MSJ0"/>
<evidence type="ECO:0008006" key="7">
    <source>
        <dbReference type="Google" id="ProtNLM"/>
    </source>
</evidence>
<keyword evidence="6" id="KW-1185">Reference proteome</keyword>
<dbReference type="STRING" id="502682.BMF35_a0071"/>
<sequence length="456" mass="50136">MPFLPGCVTRSAPGFPLADPWAEAERIVQSIRTVDIPPRDFPVLDFGSAADLGSDIRPAITAAIDAAHAAGGGRVVVPAGDWNCDGPIHLRSNIALHLSEGSLLRFLPTVENYLPPVRTRWEGTDVYTYSPMIYAEDCENVAITGSGVVDGQGEQYWLPWRETQNPIKRVLRDMGRDGVPVEERVFVGERRLRPYFVQFNRCRRVLVDGPEFRNSPFWMIHPLYCEDVIVRNIRCVSEHINSDGVDPDSTRRVLIENCDFNVGDDGVSLKSGRDQDGWRVGIPTQDVVVRNCVFSGNTGGGMAIGSEMSGGVRNVFVDGYRLPQAKHTLYFKANLDRGGRISDVYIRNIEAGATRSLLVFTNDYHSYRGGTYPPVFENVLVENVQVGTTGVGISIDGHETAPVRNVVLRNISMGAAEYPLKVSNAENVSLSRVSVGGRQLSLSDAIPVDNEALEGY</sequence>
<evidence type="ECO:0000256" key="3">
    <source>
        <dbReference type="ARBA" id="ARBA00023295"/>
    </source>
</evidence>
<dbReference type="PANTHER" id="PTHR31339:SF9">
    <property type="entry name" value="PLASMIN AND FIBRONECTIN-BINDING PROTEIN A"/>
    <property type="match status" value="1"/>
</dbReference>
<keyword evidence="3 4" id="KW-0326">Glycosidase</keyword>
<name>A0A0G9MSJ0_9SPHN</name>
<proteinExistence type="inferred from homology"/>
<dbReference type="GO" id="GO:0005975">
    <property type="term" value="P:carbohydrate metabolic process"/>
    <property type="evidence" value="ECO:0007669"/>
    <property type="project" value="InterPro"/>
</dbReference>
<dbReference type="GO" id="GO:0004650">
    <property type="term" value="F:polygalacturonase activity"/>
    <property type="evidence" value="ECO:0007669"/>
    <property type="project" value="InterPro"/>
</dbReference>
<dbReference type="InterPro" id="IPR051801">
    <property type="entry name" value="GH28_Enzymes"/>
</dbReference>
<dbReference type="PATRIC" id="fig|502682.8.peg.1096"/>
<gene>
    <name evidence="5" type="ORF">AAW01_05350</name>
</gene>
<dbReference type="Pfam" id="PF00295">
    <property type="entry name" value="Glyco_hydro_28"/>
    <property type="match status" value="1"/>
</dbReference>
<reference evidence="5 6" key="1">
    <citation type="submission" date="2015-04" db="EMBL/GenBank/DDBJ databases">
        <title>The draft genome sequence of Erythrobacr gangjinensis K7-2.</title>
        <authorList>
            <person name="Zhuang L."/>
            <person name="Liu Y."/>
            <person name="Shao Z."/>
        </authorList>
    </citation>
    <scope>NUCLEOTIDE SEQUENCE [LARGE SCALE GENOMIC DNA]</scope>
    <source>
        <strain evidence="5 6">K7-2</strain>
    </source>
</reference>
<comment type="caution">
    <text evidence="5">The sequence shown here is derived from an EMBL/GenBank/DDBJ whole genome shotgun (WGS) entry which is preliminary data.</text>
</comment>
<evidence type="ECO:0000256" key="1">
    <source>
        <dbReference type="ARBA" id="ARBA00008834"/>
    </source>
</evidence>
<dbReference type="InterPro" id="IPR006626">
    <property type="entry name" value="PbH1"/>
</dbReference>
<dbReference type="InterPro" id="IPR011050">
    <property type="entry name" value="Pectin_lyase_fold/virulence"/>
</dbReference>
<evidence type="ECO:0000313" key="5">
    <source>
        <dbReference type="EMBL" id="KLE33707.1"/>
    </source>
</evidence>
<accession>A0A0G9MSJ0</accession>